<dbReference type="InterPro" id="IPR050789">
    <property type="entry name" value="Diverse_Enzym_Activities"/>
</dbReference>
<name>A0ABU5QNJ8_9BACT</name>
<gene>
    <name evidence="2" type="ORF">VB264_12745</name>
</gene>
<comment type="caution">
    <text evidence="2">The sequence shown here is derived from an EMBL/GenBank/DDBJ whole genome shotgun (WGS) entry which is preliminary data.</text>
</comment>
<keyword evidence="2" id="KW-0378">Hydrolase</keyword>
<dbReference type="InterPro" id="IPR012338">
    <property type="entry name" value="Beta-lactam/transpept-like"/>
</dbReference>
<accession>A0ABU5QNJ8</accession>
<proteinExistence type="predicted"/>
<dbReference type="Pfam" id="PF00144">
    <property type="entry name" value="Beta-lactamase"/>
    <property type="match status" value="1"/>
</dbReference>
<reference evidence="2 3" key="1">
    <citation type="submission" date="2023-12" db="EMBL/GenBank/DDBJ databases">
        <title>Novel species of the genus Arcicella isolated from rivers.</title>
        <authorList>
            <person name="Lu H."/>
        </authorList>
    </citation>
    <scope>NUCLEOTIDE SEQUENCE [LARGE SCALE GENOMIC DNA]</scope>
    <source>
        <strain evidence="2 3">LMG 21963</strain>
    </source>
</reference>
<organism evidence="2 3">
    <name type="scientific">Arcicella aquatica</name>
    <dbReference type="NCBI Taxonomy" id="217141"/>
    <lineage>
        <taxon>Bacteria</taxon>
        <taxon>Pseudomonadati</taxon>
        <taxon>Bacteroidota</taxon>
        <taxon>Cytophagia</taxon>
        <taxon>Cytophagales</taxon>
        <taxon>Flectobacillaceae</taxon>
        <taxon>Arcicella</taxon>
    </lineage>
</organism>
<dbReference type="GO" id="GO:0016787">
    <property type="term" value="F:hydrolase activity"/>
    <property type="evidence" value="ECO:0007669"/>
    <property type="project" value="UniProtKB-KW"/>
</dbReference>
<evidence type="ECO:0000313" key="3">
    <source>
        <dbReference type="Proteomes" id="UP001304671"/>
    </source>
</evidence>
<dbReference type="EC" id="3.-.-.-" evidence="2"/>
<dbReference type="RefSeq" id="WP_323249918.1">
    <property type="nucleotide sequence ID" value="NZ_JAYFUL010000019.1"/>
</dbReference>
<dbReference type="PANTHER" id="PTHR43283">
    <property type="entry name" value="BETA-LACTAMASE-RELATED"/>
    <property type="match status" value="1"/>
</dbReference>
<evidence type="ECO:0000313" key="2">
    <source>
        <dbReference type="EMBL" id="MEA5258657.1"/>
    </source>
</evidence>
<dbReference type="InterPro" id="IPR001466">
    <property type="entry name" value="Beta-lactam-related"/>
</dbReference>
<dbReference type="PANTHER" id="PTHR43283:SF7">
    <property type="entry name" value="BETA-LACTAMASE-RELATED DOMAIN-CONTAINING PROTEIN"/>
    <property type="match status" value="1"/>
</dbReference>
<dbReference type="Gene3D" id="3.40.710.10">
    <property type="entry name" value="DD-peptidase/beta-lactamase superfamily"/>
    <property type="match status" value="1"/>
</dbReference>
<keyword evidence="3" id="KW-1185">Reference proteome</keyword>
<protein>
    <submittedName>
        <fullName evidence="2">Serine hydrolase</fullName>
        <ecNumber evidence="2">3.-.-.-</ecNumber>
    </submittedName>
</protein>
<evidence type="ECO:0000259" key="1">
    <source>
        <dbReference type="Pfam" id="PF00144"/>
    </source>
</evidence>
<dbReference type="Proteomes" id="UP001304671">
    <property type="component" value="Unassembled WGS sequence"/>
</dbReference>
<dbReference type="SUPFAM" id="SSF56601">
    <property type="entry name" value="beta-lactamase/transpeptidase-like"/>
    <property type="match status" value="1"/>
</dbReference>
<sequence>MKNRAFNLVILILTTAYCFGQNDFSDKLKQPIPELPKTAFNSVGIVSDSISNLVKLINSTPPNDFRGMVIIKDNKLVVEEYFNTYWRETINDIRSAGKSITSLLLGIAINKGLIKNTDQSVYSFFTKAKYISPAKEGHLDIKIKNLLTMSSGLSADDNSDSPGNTANWLTKKDWVNFTTSLPMVFKPGEKYVYNDVCPMLIGAIIEEVSGQKLSNFANDNLFKPLGIREFYWYTAPNGKTVPMGNLYLSTIDFAKIGLLVLNKGKYQEKQIISSSWINELFQKKIEVSKEDPFASGYSYFWFLGSKEIKGHKIEYIYASGNGGNNLFIVPSQNLVVCLTSSAYGQGYGGYRSQNVFQFILQSLALK</sequence>
<dbReference type="EMBL" id="JAYFUL010000019">
    <property type="protein sequence ID" value="MEA5258657.1"/>
    <property type="molecule type" value="Genomic_DNA"/>
</dbReference>
<feature type="domain" description="Beta-lactamase-related" evidence="1">
    <location>
        <begin position="68"/>
        <end position="344"/>
    </location>
</feature>